<dbReference type="PANTHER" id="PTHR37299">
    <property type="entry name" value="TRANSCRIPTIONAL REGULATOR-RELATED"/>
    <property type="match status" value="1"/>
</dbReference>
<evidence type="ECO:0000313" key="4">
    <source>
        <dbReference type="EMBL" id="PVH24246.1"/>
    </source>
</evidence>
<dbReference type="Gene3D" id="2.40.50.1020">
    <property type="entry name" value="LytTr DNA-binding domain"/>
    <property type="match status" value="1"/>
</dbReference>
<dbReference type="Pfam" id="PF00072">
    <property type="entry name" value="Response_reg"/>
    <property type="match status" value="1"/>
</dbReference>
<dbReference type="GO" id="GO:0000156">
    <property type="term" value="F:phosphorelay response regulator activity"/>
    <property type="evidence" value="ECO:0007669"/>
    <property type="project" value="InterPro"/>
</dbReference>
<dbReference type="SMART" id="SM00850">
    <property type="entry name" value="LytTR"/>
    <property type="match status" value="1"/>
</dbReference>
<dbReference type="Gene3D" id="3.40.50.2300">
    <property type="match status" value="1"/>
</dbReference>
<evidence type="ECO:0000256" key="1">
    <source>
        <dbReference type="PROSITE-ProRule" id="PRU00169"/>
    </source>
</evidence>
<dbReference type="EMBL" id="QDKG01000006">
    <property type="protein sequence ID" value="PVH24246.1"/>
    <property type="molecule type" value="Genomic_DNA"/>
</dbReference>
<dbReference type="Pfam" id="PF04397">
    <property type="entry name" value="LytTR"/>
    <property type="match status" value="1"/>
</dbReference>
<proteinExistence type="predicted"/>
<dbReference type="SUPFAM" id="SSF52172">
    <property type="entry name" value="CheY-like"/>
    <property type="match status" value="1"/>
</dbReference>
<comment type="caution">
    <text evidence="4">The sequence shown here is derived from an EMBL/GenBank/DDBJ whole genome shotgun (WGS) entry which is preliminary data.</text>
</comment>
<evidence type="ECO:0000259" key="3">
    <source>
        <dbReference type="PROSITE" id="PS50930"/>
    </source>
</evidence>
<dbReference type="OrthoDB" id="9787344at2"/>
<evidence type="ECO:0000259" key="2">
    <source>
        <dbReference type="PROSITE" id="PS50110"/>
    </source>
</evidence>
<organism evidence="4 5">
    <name type="scientific">Sphingobacterium corticibacter</name>
    <dbReference type="NCBI Taxonomy" id="2171749"/>
    <lineage>
        <taxon>Bacteria</taxon>
        <taxon>Pseudomonadati</taxon>
        <taxon>Bacteroidota</taxon>
        <taxon>Sphingobacteriia</taxon>
        <taxon>Sphingobacteriales</taxon>
        <taxon>Sphingobacteriaceae</taxon>
        <taxon>Sphingobacterium</taxon>
    </lineage>
</organism>
<keyword evidence="5" id="KW-1185">Reference proteome</keyword>
<name>A0A2T8HFN6_9SPHI</name>
<reference evidence="4 5" key="1">
    <citation type="submission" date="2018-04" db="EMBL/GenBank/DDBJ databases">
        <title>Sphingobacterium cortibacter sp. nov.</title>
        <authorList>
            <person name="Li Y."/>
        </authorList>
    </citation>
    <scope>NUCLEOTIDE SEQUENCE [LARGE SCALE GENOMIC DNA]</scope>
    <source>
        <strain evidence="4 5">2c-3</strain>
    </source>
</reference>
<protein>
    <submittedName>
        <fullName evidence="4">DNA-binding response regulator</fullName>
    </submittedName>
</protein>
<dbReference type="GO" id="GO:0003677">
    <property type="term" value="F:DNA binding"/>
    <property type="evidence" value="ECO:0007669"/>
    <property type="project" value="UniProtKB-KW"/>
</dbReference>
<dbReference type="PROSITE" id="PS50930">
    <property type="entry name" value="HTH_LYTTR"/>
    <property type="match status" value="1"/>
</dbReference>
<dbReference type="InterPro" id="IPR011006">
    <property type="entry name" value="CheY-like_superfamily"/>
</dbReference>
<feature type="modified residue" description="4-aspartylphosphate" evidence="1">
    <location>
        <position position="63"/>
    </location>
</feature>
<feature type="domain" description="Response regulatory" evidence="2">
    <location>
        <begin position="12"/>
        <end position="123"/>
    </location>
</feature>
<sequence>MYHFILRAMVIKCILIDDEPFALNLLEDDLSMFPNVEVLAKFTSTLPVREYLRNHEVDLIFTDIQMPEILGTQFIRSLENIPLVIFTTAYHQYAVEGFELNVVDYLTKPIRKERLGVALDKVSARLELTKNSAQSPVSDYFTINVEYQKVKILVDDVSHVEGLKDYVKIHLVNRAQPLLTRMNLRGMAEVLSNFSFLRIHNSYIVNTSKISTIHSSKLFLGEVSLPIGKKYAEAIRKFNS</sequence>
<dbReference type="InterPro" id="IPR001789">
    <property type="entry name" value="Sig_transdc_resp-reg_receiver"/>
</dbReference>
<feature type="domain" description="HTH LytTR-type" evidence="3">
    <location>
        <begin position="141"/>
        <end position="240"/>
    </location>
</feature>
<dbReference type="AlphaFoldDB" id="A0A2T8HFN6"/>
<dbReference type="InterPro" id="IPR007492">
    <property type="entry name" value="LytTR_DNA-bd_dom"/>
</dbReference>
<dbReference type="PANTHER" id="PTHR37299:SF1">
    <property type="entry name" value="STAGE 0 SPORULATION PROTEIN A HOMOLOG"/>
    <property type="match status" value="1"/>
</dbReference>
<keyword evidence="1" id="KW-0597">Phosphoprotein</keyword>
<dbReference type="InterPro" id="IPR046947">
    <property type="entry name" value="LytR-like"/>
</dbReference>
<dbReference type="SMART" id="SM00448">
    <property type="entry name" value="REC"/>
    <property type="match status" value="1"/>
</dbReference>
<gene>
    <name evidence="4" type="ORF">DC487_14260</name>
</gene>
<evidence type="ECO:0000313" key="5">
    <source>
        <dbReference type="Proteomes" id="UP000245627"/>
    </source>
</evidence>
<keyword evidence="4" id="KW-0238">DNA-binding</keyword>
<accession>A0A2T8HFN6</accession>
<dbReference type="Proteomes" id="UP000245627">
    <property type="component" value="Unassembled WGS sequence"/>
</dbReference>
<dbReference type="PROSITE" id="PS50110">
    <property type="entry name" value="RESPONSE_REGULATORY"/>
    <property type="match status" value="1"/>
</dbReference>